<dbReference type="InterPro" id="IPR002355">
    <property type="entry name" value="Cu_oxidase_Cu_BS"/>
</dbReference>
<dbReference type="NCBIfam" id="TIGR01409">
    <property type="entry name" value="TAT_signal_seq"/>
    <property type="match status" value="1"/>
</dbReference>
<evidence type="ECO:0000256" key="5">
    <source>
        <dbReference type="ARBA" id="ARBA00038978"/>
    </source>
</evidence>
<evidence type="ECO:0000313" key="14">
    <source>
        <dbReference type="Proteomes" id="UP000321199"/>
    </source>
</evidence>
<sequence length="559" mass="61674">MTNHESLTRRDFMNGVGMGTAALLAGLPQVEAAPAMQSASDTFEPDVALELIALPRSVSLRPGRATSVWSYQSRVLKGDPVSVQALPDSYLGPILRLRRGQKVRIDFINRLDQPSTVHWHGLHVPDTMDGHPRFAIGRGERYRYEFEVRNRAGTYWYHPHPHGHTGEQVYFGLAGLLLVSDEEEQALPLPRGQYDLPIVIQDRSFDDGNQLRYLSGTGPTARGNASGAPSAPGNTMGGGGMMGGMMSRGAMMSGGMGDMMTRMMGFLGDTVLVNGRPESLIEVATHPYRLRILNGSNSRIYKLAWQDGRPLTVIGTDGGLLERPVHKDYVMLAPAERVELWADFSKDDLGTQLTMISLAFEGAMGRMMDMMGGGSMGDAMGGSSLAAGARFPIFTVKVARKVNGSLQLPDRLSAISWPRLQDAVNRAKPRTFRITMAQMQWGFNGRSFQMTAVAPTEVVKLGTTEVWEFANDGGMMTMAHPIHVHDQQFQVLERRHGAGSSGVRDGYVDQGWKDTVLVMPGDRVKLLMRFADYSGLYLYHCHMLEHEDLGLMRNYRIEA</sequence>
<organism evidence="13 14">
    <name type="scientific">Comamonas flocculans</name>
    <dbReference type="NCBI Taxonomy" id="2597701"/>
    <lineage>
        <taxon>Bacteria</taxon>
        <taxon>Pseudomonadati</taxon>
        <taxon>Pseudomonadota</taxon>
        <taxon>Betaproteobacteria</taxon>
        <taxon>Burkholderiales</taxon>
        <taxon>Comamonadaceae</taxon>
        <taxon>Comamonas</taxon>
    </lineage>
</organism>
<dbReference type="CDD" id="cd13907">
    <property type="entry name" value="CuRO_3_MCO_like_1"/>
    <property type="match status" value="1"/>
</dbReference>
<dbReference type="InterPro" id="IPR011707">
    <property type="entry name" value="Cu-oxidase-like_N"/>
</dbReference>
<evidence type="ECO:0000256" key="8">
    <source>
        <dbReference type="ARBA" id="ARBA00043090"/>
    </source>
</evidence>
<dbReference type="InterPro" id="IPR008972">
    <property type="entry name" value="Cupredoxin"/>
</dbReference>
<keyword evidence="14" id="KW-1185">Reference proteome</keyword>
<evidence type="ECO:0000259" key="11">
    <source>
        <dbReference type="Pfam" id="PF07731"/>
    </source>
</evidence>
<evidence type="ECO:0000256" key="2">
    <source>
        <dbReference type="ARBA" id="ARBA00011245"/>
    </source>
</evidence>
<dbReference type="GO" id="GO:0042597">
    <property type="term" value="C:periplasmic space"/>
    <property type="evidence" value="ECO:0007669"/>
    <property type="project" value="UniProtKB-SubCell"/>
</dbReference>
<evidence type="ECO:0000256" key="1">
    <source>
        <dbReference type="ARBA" id="ARBA00004418"/>
    </source>
</evidence>
<evidence type="ECO:0000256" key="6">
    <source>
        <dbReference type="ARBA" id="ARBA00041027"/>
    </source>
</evidence>
<protein>
    <recommendedName>
        <fullName evidence="6">Multicopper oxidase CueO</fullName>
        <ecNumber evidence="5">1.16.3.4</ecNumber>
    </recommendedName>
    <alternativeName>
        <fullName evidence="7">Copper efflux oxidase</fullName>
    </alternativeName>
    <alternativeName>
        <fullName evidence="8">Cuprous oxidase</fullName>
    </alternativeName>
</protein>
<keyword evidence="3" id="KW-0479">Metal-binding</keyword>
<dbReference type="PANTHER" id="PTHR48267">
    <property type="entry name" value="CUPREDOXIN SUPERFAMILY PROTEIN"/>
    <property type="match status" value="1"/>
</dbReference>
<dbReference type="KEGG" id="cof:FOZ74_12965"/>
<dbReference type="Proteomes" id="UP000321199">
    <property type="component" value="Chromosome"/>
</dbReference>
<evidence type="ECO:0000256" key="4">
    <source>
        <dbReference type="ARBA" id="ARBA00023002"/>
    </source>
</evidence>
<name>A0A5B8RYM3_9BURK</name>
<feature type="region of interest" description="Disordered" evidence="10">
    <location>
        <begin position="217"/>
        <end position="236"/>
    </location>
</feature>
<dbReference type="Pfam" id="PF07731">
    <property type="entry name" value="Cu-oxidase_2"/>
    <property type="match status" value="1"/>
</dbReference>
<dbReference type="EMBL" id="CP042344">
    <property type="protein sequence ID" value="QEA13864.1"/>
    <property type="molecule type" value="Genomic_DNA"/>
</dbReference>
<dbReference type="InterPro" id="IPR006311">
    <property type="entry name" value="TAT_signal"/>
</dbReference>
<evidence type="ECO:0000313" key="13">
    <source>
        <dbReference type="EMBL" id="QEA13864.1"/>
    </source>
</evidence>
<dbReference type="OrthoDB" id="9757546at2"/>
<dbReference type="PANTHER" id="PTHR48267:SF1">
    <property type="entry name" value="BILIRUBIN OXIDASE"/>
    <property type="match status" value="1"/>
</dbReference>
<dbReference type="RefSeq" id="WP_146913455.1">
    <property type="nucleotide sequence ID" value="NZ_CP042344.1"/>
</dbReference>
<keyword evidence="4" id="KW-0560">Oxidoreductase</keyword>
<comment type="catalytic activity">
    <reaction evidence="9">
        <text>4 Cu(+) + O2 + 4 H(+) = 4 Cu(2+) + 2 H2O</text>
        <dbReference type="Rhea" id="RHEA:30083"/>
        <dbReference type="ChEBI" id="CHEBI:15377"/>
        <dbReference type="ChEBI" id="CHEBI:15378"/>
        <dbReference type="ChEBI" id="CHEBI:15379"/>
        <dbReference type="ChEBI" id="CHEBI:29036"/>
        <dbReference type="ChEBI" id="CHEBI:49552"/>
        <dbReference type="EC" id="1.16.3.4"/>
    </reaction>
    <physiologicalReaction direction="left-to-right" evidence="9">
        <dbReference type="Rhea" id="RHEA:30084"/>
    </physiologicalReaction>
</comment>
<evidence type="ECO:0000256" key="10">
    <source>
        <dbReference type="SAM" id="MobiDB-lite"/>
    </source>
</evidence>
<dbReference type="Gene3D" id="2.60.40.420">
    <property type="entry name" value="Cupredoxins - blue copper proteins"/>
    <property type="match status" value="3"/>
</dbReference>
<dbReference type="CDD" id="cd13852">
    <property type="entry name" value="CuRO_1_McoP_like"/>
    <property type="match status" value="1"/>
</dbReference>
<evidence type="ECO:0000256" key="3">
    <source>
        <dbReference type="ARBA" id="ARBA00022723"/>
    </source>
</evidence>
<dbReference type="InterPro" id="IPR019546">
    <property type="entry name" value="TAT_signal_bac_arc"/>
</dbReference>
<dbReference type="EC" id="1.16.3.4" evidence="5"/>
<comment type="subcellular location">
    <subcellularLocation>
        <location evidence="1">Periplasm</location>
    </subcellularLocation>
</comment>
<comment type="subunit">
    <text evidence="2">Monomer.</text>
</comment>
<proteinExistence type="predicted"/>
<reference evidence="13 14" key="1">
    <citation type="submission" date="2019-07" db="EMBL/GenBank/DDBJ databases">
        <title>Complete genome sequence of Comamonas sp. NLF 7-7 isolated from livestock.</title>
        <authorList>
            <person name="Kim D.H."/>
            <person name="Kim J.G."/>
        </authorList>
    </citation>
    <scope>NUCLEOTIDE SEQUENCE [LARGE SCALE GENOMIC DNA]</scope>
    <source>
        <strain evidence="13 14">NLF 7-7</strain>
    </source>
</reference>
<evidence type="ECO:0000256" key="7">
    <source>
        <dbReference type="ARBA" id="ARBA00042896"/>
    </source>
</evidence>
<accession>A0A5B8RYM3</accession>
<dbReference type="AlphaFoldDB" id="A0A5B8RYM3"/>
<dbReference type="SUPFAM" id="SSF49503">
    <property type="entry name" value="Cupredoxins"/>
    <property type="match status" value="3"/>
</dbReference>
<feature type="domain" description="Plastocyanin-like" evidence="12">
    <location>
        <begin position="77"/>
        <end position="183"/>
    </location>
</feature>
<dbReference type="InterPro" id="IPR011706">
    <property type="entry name" value="Cu-oxidase_C"/>
</dbReference>
<dbReference type="GO" id="GO:0005507">
    <property type="term" value="F:copper ion binding"/>
    <property type="evidence" value="ECO:0007669"/>
    <property type="project" value="InterPro"/>
</dbReference>
<dbReference type="InterPro" id="IPR045087">
    <property type="entry name" value="Cu-oxidase_fam"/>
</dbReference>
<dbReference type="GO" id="GO:0016491">
    <property type="term" value="F:oxidoreductase activity"/>
    <property type="evidence" value="ECO:0007669"/>
    <property type="project" value="UniProtKB-KW"/>
</dbReference>
<dbReference type="PROSITE" id="PS00080">
    <property type="entry name" value="MULTICOPPER_OXIDASE2"/>
    <property type="match status" value="1"/>
</dbReference>
<dbReference type="PROSITE" id="PS51318">
    <property type="entry name" value="TAT"/>
    <property type="match status" value="1"/>
</dbReference>
<dbReference type="Pfam" id="PF07732">
    <property type="entry name" value="Cu-oxidase_3"/>
    <property type="match status" value="1"/>
</dbReference>
<feature type="domain" description="Plastocyanin-like" evidence="11">
    <location>
        <begin position="427"/>
        <end position="557"/>
    </location>
</feature>
<evidence type="ECO:0000259" key="12">
    <source>
        <dbReference type="Pfam" id="PF07732"/>
    </source>
</evidence>
<gene>
    <name evidence="13" type="ORF">FOZ74_12965</name>
</gene>
<evidence type="ECO:0000256" key="9">
    <source>
        <dbReference type="ARBA" id="ARBA00048092"/>
    </source>
</evidence>